<dbReference type="InterPro" id="IPR036390">
    <property type="entry name" value="WH_DNA-bd_sf"/>
</dbReference>
<feature type="compositionally biased region" description="Polar residues" evidence="1">
    <location>
        <begin position="149"/>
        <end position="160"/>
    </location>
</feature>
<feature type="domain" description="Transcription regulator PadR N-terminal" evidence="2">
    <location>
        <begin position="37"/>
        <end position="106"/>
    </location>
</feature>
<evidence type="ECO:0000259" key="2">
    <source>
        <dbReference type="Pfam" id="PF03551"/>
    </source>
</evidence>
<accession>A0ABT3KA44</accession>
<evidence type="ECO:0000256" key="1">
    <source>
        <dbReference type="SAM" id="MobiDB-lite"/>
    </source>
</evidence>
<dbReference type="PANTHER" id="PTHR33169:SF24">
    <property type="entry name" value="TRANSCRIPTIONAL REGULATOR, PADR FAMILY"/>
    <property type="match status" value="1"/>
</dbReference>
<dbReference type="Pfam" id="PF03551">
    <property type="entry name" value="PadR"/>
    <property type="match status" value="1"/>
</dbReference>
<name>A0ABT3KA44_9PROT</name>
<evidence type="ECO:0000313" key="4">
    <source>
        <dbReference type="Proteomes" id="UP001526337"/>
    </source>
</evidence>
<organism evidence="3 4">
    <name type="scientific">Gluconacetobacter entanii</name>
    <dbReference type="NCBI Taxonomy" id="108528"/>
    <lineage>
        <taxon>Bacteria</taxon>
        <taxon>Pseudomonadati</taxon>
        <taxon>Pseudomonadota</taxon>
        <taxon>Alphaproteobacteria</taxon>
        <taxon>Acetobacterales</taxon>
        <taxon>Acetobacteraceae</taxon>
        <taxon>Gluconacetobacter</taxon>
    </lineage>
</organism>
<dbReference type="InterPro" id="IPR036388">
    <property type="entry name" value="WH-like_DNA-bd_sf"/>
</dbReference>
<dbReference type="Proteomes" id="UP001526337">
    <property type="component" value="Unassembled WGS sequence"/>
</dbReference>
<dbReference type="PANTHER" id="PTHR33169">
    <property type="entry name" value="PADR-FAMILY TRANSCRIPTIONAL REGULATOR"/>
    <property type="match status" value="1"/>
</dbReference>
<proteinExistence type="predicted"/>
<dbReference type="InterPro" id="IPR005149">
    <property type="entry name" value="Tscrpt_reg_PadR_N"/>
</dbReference>
<feature type="region of interest" description="Disordered" evidence="1">
    <location>
        <begin position="123"/>
        <end position="160"/>
    </location>
</feature>
<comment type="caution">
    <text evidence="3">The sequence shown here is derived from an EMBL/GenBank/DDBJ whole genome shotgun (WGS) entry which is preliminary data.</text>
</comment>
<gene>
    <name evidence="3" type="ORF">NO263_17120</name>
</gene>
<evidence type="ECO:0000313" key="3">
    <source>
        <dbReference type="EMBL" id="MCW4592310.1"/>
    </source>
</evidence>
<dbReference type="InterPro" id="IPR052509">
    <property type="entry name" value="Metal_resp_DNA-bind_regulator"/>
</dbReference>
<feature type="compositionally biased region" description="Low complexity" evidence="1">
    <location>
        <begin position="126"/>
        <end position="142"/>
    </location>
</feature>
<dbReference type="SUPFAM" id="SSF46785">
    <property type="entry name" value="Winged helix' DNA-binding domain"/>
    <property type="match status" value="1"/>
</dbReference>
<reference evidence="3 4" key="1">
    <citation type="submission" date="2022-07" db="EMBL/GenBank/DDBJ databases">
        <title>Genome stability of Gluconacetobacter entanii AV429.</title>
        <authorList>
            <person name="Trcek J."/>
            <person name="Cepec E."/>
        </authorList>
    </citation>
    <scope>NUCLEOTIDE SEQUENCE [LARGE SCALE GENOMIC DNA]</scope>
    <source>
        <strain evidence="3 4">AV429_2022</strain>
    </source>
</reference>
<dbReference type="EMBL" id="JANGSQ010000111">
    <property type="protein sequence ID" value="MCW4592310.1"/>
    <property type="molecule type" value="Genomic_DNA"/>
</dbReference>
<sequence>MAYGRTSLKRCANGLKTGKAVEPNLVQFKKGVLEPCVLALLSQADSYGYDIASRLSDAIEMGEGTIYPLMRRMQKDGLVSTYFVESSSGPPRKYYTLTEKGRESLHAQRRAWTTFTRAVSAILGVPPTSDSATEPSSSPAEPADMHRSPSLTVQKNTGNT</sequence>
<keyword evidence="4" id="KW-1185">Reference proteome</keyword>
<protein>
    <submittedName>
        <fullName evidence="3">PadR family transcriptional regulator</fullName>
    </submittedName>
</protein>
<dbReference type="Gene3D" id="1.10.10.10">
    <property type="entry name" value="Winged helix-like DNA-binding domain superfamily/Winged helix DNA-binding domain"/>
    <property type="match status" value="1"/>
</dbReference>
<dbReference type="RefSeq" id="WP_171789535.1">
    <property type="nucleotide sequence ID" value="NZ_JABJWD010000003.1"/>
</dbReference>